<evidence type="ECO:0000259" key="14">
    <source>
        <dbReference type="Pfam" id="PF00593"/>
    </source>
</evidence>
<evidence type="ECO:0000256" key="1">
    <source>
        <dbReference type="ARBA" id="ARBA00004571"/>
    </source>
</evidence>
<keyword evidence="10 11" id="KW-0998">Cell outer membrane</keyword>
<evidence type="ECO:0000256" key="11">
    <source>
        <dbReference type="PROSITE-ProRule" id="PRU01360"/>
    </source>
</evidence>
<keyword evidence="17" id="KW-1185">Reference proteome</keyword>
<comment type="similarity">
    <text evidence="11 12">Belongs to the TonB-dependent receptor family.</text>
</comment>
<comment type="caution">
    <text evidence="16">The sequence shown here is derived from an EMBL/GenBank/DDBJ whole genome shotgun (WGS) entry which is preliminary data.</text>
</comment>
<dbReference type="PROSITE" id="PS52016">
    <property type="entry name" value="TONB_DEPENDENT_REC_3"/>
    <property type="match status" value="1"/>
</dbReference>
<dbReference type="Gene3D" id="2.40.170.20">
    <property type="entry name" value="TonB-dependent receptor, beta-barrel domain"/>
    <property type="match status" value="1"/>
</dbReference>
<evidence type="ECO:0000256" key="5">
    <source>
        <dbReference type="ARBA" id="ARBA00022692"/>
    </source>
</evidence>
<dbReference type="InterPro" id="IPR037066">
    <property type="entry name" value="Plug_dom_sf"/>
</dbReference>
<gene>
    <name evidence="16" type="ORF">XM47_12190</name>
</gene>
<dbReference type="OrthoDB" id="127311at2"/>
<protein>
    <submittedName>
        <fullName evidence="16">TonB-dependent receptor</fullName>
    </submittedName>
</protein>
<dbReference type="STRING" id="1513271.XM47_12190"/>
<feature type="signal peptide" evidence="13">
    <location>
        <begin position="1"/>
        <end position="24"/>
    </location>
</feature>
<dbReference type="InterPro" id="IPR039426">
    <property type="entry name" value="TonB-dep_rcpt-like"/>
</dbReference>
<dbReference type="InterPro" id="IPR000531">
    <property type="entry name" value="Beta-barrel_TonB"/>
</dbReference>
<evidence type="ECO:0000256" key="9">
    <source>
        <dbReference type="ARBA" id="ARBA00023136"/>
    </source>
</evidence>
<name>A0A0J8GW04_9ALTE</name>
<dbReference type="InterPro" id="IPR012910">
    <property type="entry name" value="Plug_dom"/>
</dbReference>
<evidence type="ECO:0000256" key="3">
    <source>
        <dbReference type="ARBA" id="ARBA00022452"/>
    </source>
</evidence>
<dbReference type="RefSeq" id="WP_048692994.1">
    <property type="nucleotide sequence ID" value="NZ_KQ130493.1"/>
</dbReference>
<dbReference type="PATRIC" id="fig|1513271.3.peg.2481"/>
<keyword evidence="16" id="KW-0675">Receptor</keyword>
<feature type="domain" description="TonB-dependent receptor plug" evidence="15">
    <location>
        <begin position="51"/>
        <end position="164"/>
    </location>
</feature>
<keyword evidence="9 11" id="KW-0472">Membrane</keyword>
<feature type="chain" id="PRO_5005298625" evidence="13">
    <location>
        <begin position="25"/>
        <end position="816"/>
    </location>
</feature>
<evidence type="ECO:0000256" key="10">
    <source>
        <dbReference type="ARBA" id="ARBA00023237"/>
    </source>
</evidence>
<dbReference type="PANTHER" id="PTHR32552:SF81">
    <property type="entry name" value="TONB-DEPENDENT OUTER MEMBRANE RECEPTOR"/>
    <property type="match status" value="1"/>
</dbReference>
<keyword evidence="3 11" id="KW-1134">Transmembrane beta strand</keyword>
<dbReference type="EMBL" id="LAZL01000020">
    <property type="protein sequence ID" value="KMT64853.1"/>
    <property type="molecule type" value="Genomic_DNA"/>
</dbReference>
<evidence type="ECO:0000313" key="16">
    <source>
        <dbReference type="EMBL" id="KMT64853.1"/>
    </source>
</evidence>
<proteinExistence type="inferred from homology"/>
<keyword evidence="8 12" id="KW-0798">TonB box</keyword>
<sequence>MTAKLFQPKYIAHCLTLVFSAYHAAAFSQASSEAEIEVIEVTSSKRVKNMQKVPVAIQALSSQTLAEQNLSNLDSLNLYLPNVNIASRGPGQADIFMRGMAIQPIAVMLSGAQGTMPNVAVYLDEQPVTAPGRNIDVYTHDLERVEVLAGPQGTLFGASSQAGTIRYITNKPTRGTFEASTSLGFANTKHGETSHSAQGMLNLPITDDLSLRLSAYTVLQGGYIDNRFGEFTLDPTINPNSIVNIEGASYQMADNLSLVEDDFNQNRYQGFRLSGQYWIDDDWQLLLQHNAQQIEADGVFDMDPEVGDLAVSRFFPDTLEDEFKQSALTLSGRIQQLEVLYSGSVLKREVNQQIDYTGYNNTGAYIAYYTCTYTNPNYIANYNIPASLITEQRECKDPTKGFVGQQSHDKTTHELRFVYDAHRFVDSVFGIYLDDFLLETQDDYVYLAAPELGFAPNAPISTANNINPNTRAPGVTFFNDVTRSEKQQAVFAELSFHLTEQLSATFGARKYKIETGISGSSNFADGIFQGSVNTDRGRDYDVSGGHSDKPWIQKDTIYKFNLSYNWQLDKLIYATYSEGFRPGGFNRGGGIESNNPEFPTVSTTYNTDDVKNYELGFKSTWLDNRLRFNANAYHIEWQNMQVSRFDPQNVSILTFIENAADAEINGLEADAVWQVTPDWRLFSAFSYIKSELTQLKAEAIELVSVGSALPLTPKFQGNLRSQYSWQLGEYWLDWHFAWVYSASSWSSIVAEQREKQDSYQIMNTSINLDLNNWQLQIYLDNLADERAKLFINDQDDIKRVTVNRPRTLGIKLKYRY</sequence>
<keyword evidence="5 11" id="KW-0812">Transmembrane</keyword>
<evidence type="ECO:0000256" key="8">
    <source>
        <dbReference type="ARBA" id="ARBA00023077"/>
    </source>
</evidence>
<keyword evidence="7" id="KW-0406">Ion transport</keyword>
<evidence type="ECO:0000256" key="6">
    <source>
        <dbReference type="ARBA" id="ARBA00023004"/>
    </source>
</evidence>
<dbReference type="Gene3D" id="2.170.130.10">
    <property type="entry name" value="TonB-dependent receptor, plug domain"/>
    <property type="match status" value="1"/>
</dbReference>
<evidence type="ECO:0000256" key="12">
    <source>
        <dbReference type="RuleBase" id="RU003357"/>
    </source>
</evidence>
<dbReference type="InterPro" id="IPR036942">
    <property type="entry name" value="Beta-barrel_TonB_sf"/>
</dbReference>
<evidence type="ECO:0000256" key="13">
    <source>
        <dbReference type="SAM" id="SignalP"/>
    </source>
</evidence>
<organism evidence="16 17">
    <name type="scientific">Catenovulum maritimum</name>
    <dbReference type="NCBI Taxonomy" id="1513271"/>
    <lineage>
        <taxon>Bacteria</taxon>
        <taxon>Pseudomonadati</taxon>
        <taxon>Pseudomonadota</taxon>
        <taxon>Gammaproteobacteria</taxon>
        <taxon>Alteromonadales</taxon>
        <taxon>Alteromonadaceae</taxon>
        <taxon>Catenovulum</taxon>
    </lineage>
</organism>
<accession>A0A0J8GW04</accession>
<evidence type="ECO:0000259" key="15">
    <source>
        <dbReference type="Pfam" id="PF07715"/>
    </source>
</evidence>
<dbReference type="GO" id="GO:0009279">
    <property type="term" value="C:cell outer membrane"/>
    <property type="evidence" value="ECO:0007669"/>
    <property type="project" value="UniProtKB-SubCell"/>
</dbReference>
<dbReference type="AlphaFoldDB" id="A0A0J8GW04"/>
<dbReference type="Pfam" id="PF07715">
    <property type="entry name" value="Plug"/>
    <property type="match status" value="1"/>
</dbReference>
<keyword evidence="6" id="KW-0408">Iron</keyword>
<dbReference type="Pfam" id="PF00593">
    <property type="entry name" value="TonB_dep_Rec_b-barrel"/>
    <property type="match status" value="1"/>
</dbReference>
<feature type="domain" description="TonB-dependent receptor-like beta-barrel" evidence="14">
    <location>
        <begin position="287"/>
        <end position="782"/>
    </location>
</feature>
<evidence type="ECO:0000256" key="7">
    <source>
        <dbReference type="ARBA" id="ARBA00023065"/>
    </source>
</evidence>
<dbReference type="SUPFAM" id="SSF56935">
    <property type="entry name" value="Porins"/>
    <property type="match status" value="1"/>
</dbReference>
<dbReference type="GO" id="GO:0006826">
    <property type="term" value="P:iron ion transport"/>
    <property type="evidence" value="ECO:0007669"/>
    <property type="project" value="UniProtKB-KW"/>
</dbReference>
<evidence type="ECO:0000256" key="2">
    <source>
        <dbReference type="ARBA" id="ARBA00022448"/>
    </source>
</evidence>
<reference evidence="16 17" key="1">
    <citation type="submission" date="2015-04" db="EMBL/GenBank/DDBJ databases">
        <title>Draft Genome Sequence of the Novel Agar-Digesting Marine Bacterium Q1.</title>
        <authorList>
            <person name="Li Y."/>
            <person name="Li D."/>
            <person name="Chen G."/>
            <person name="Du Z."/>
        </authorList>
    </citation>
    <scope>NUCLEOTIDE SEQUENCE [LARGE SCALE GENOMIC DNA]</scope>
    <source>
        <strain evidence="16 17">Q1</strain>
    </source>
</reference>
<evidence type="ECO:0000313" key="17">
    <source>
        <dbReference type="Proteomes" id="UP000037600"/>
    </source>
</evidence>
<keyword evidence="13" id="KW-0732">Signal</keyword>
<dbReference type="Proteomes" id="UP000037600">
    <property type="component" value="Unassembled WGS sequence"/>
</dbReference>
<keyword evidence="4" id="KW-0410">Iron transport</keyword>
<keyword evidence="2 11" id="KW-0813">Transport</keyword>
<dbReference type="PANTHER" id="PTHR32552">
    <property type="entry name" value="FERRICHROME IRON RECEPTOR-RELATED"/>
    <property type="match status" value="1"/>
</dbReference>
<evidence type="ECO:0000256" key="4">
    <source>
        <dbReference type="ARBA" id="ARBA00022496"/>
    </source>
</evidence>
<comment type="subcellular location">
    <subcellularLocation>
        <location evidence="1 11">Cell outer membrane</location>
        <topology evidence="1 11">Multi-pass membrane protein</topology>
    </subcellularLocation>
</comment>